<feature type="region of interest" description="Disordered" evidence="1">
    <location>
        <begin position="1"/>
        <end position="21"/>
    </location>
</feature>
<evidence type="ECO:0000313" key="3">
    <source>
        <dbReference type="Proteomes" id="UP001302126"/>
    </source>
</evidence>
<dbReference type="AlphaFoldDB" id="A0AAN6WQC5"/>
<evidence type="ECO:0008006" key="4">
    <source>
        <dbReference type="Google" id="ProtNLM"/>
    </source>
</evidence>
<feature type="region of interest" description="Disordered" evidence="1">
    <location>
        <begin position="34"/>
        <end position="117"/>
    </location>
</feature>
<proteinExistence type="predicted"/>
<name>A0AAN6WQC5_9PEZI</name>
<organism evidence="2 3">
    <name type="scientific">Podospora australis</name>
    <dbReference type="NCBI Taxonomy" id="1536484"/>
    <lineage>
        <taxon>Eukaryota</taxon>
        <taxon>Fungi</taxon>
        <taxon>Dikarya</taxon>
        <taxon>Ascomycota</taxon>
        <taxon>Pezizomycotina</taxon>
        <taxon>Sordariomycetes</taxon>
        <taxon>Sordariomycetidae</taxon>
        <taxon>Sordariales</taxon>
        <taxon>Podosporaceae</taxon>
        <taxon>Podospora</taxon>
    </lineage>
</organism>
<comment type="caution">
    <text evidence="2">The sequence shown here is derived from an EMBL/GenBank/DDBJ whole genome shotgun (WGS) entry which is preliminary data.</text>
</comment>
<feature type="compositionally biased region" description="Polar residues" evidence="1">
    <location>
        <begin position="34"/>
        <end position="46"/>
    </location>
</feature>
<keyword evidence="3" id="KW-1185">Reference proteome</keyword>
<reference evidence="2" key="2">
    <citation type="submission" date="2023-05" db="EMBL/GenBank/DDBJ databases">
        <authorList>
            <consortium name="Lawrence Berkeley National Laboratory"/>
            <person name="Steindorff A."/>
            <person name="Hensen N."/>
            <person name="Bonometti L."/>
            <person name="Westerberg I."/>
            <person name="Brannstrom I.O."/>
            <person name="Guillou S."/>
            <person name="Cros-Aarteil S."/>
            <person name="Calhoun S."/>
            <person name="Haridas S."/>
            <person name="Kuo A."/>
            <person name="Mondo S."/>
            <person name="Pangilinan J."/>
            <person name="Riley R."/>
            <person name="Labutti K."/>
            <person name="Andreopoulos B."/>
            <person name="Lipzen A."/>
            <person name="Chen C."/>
            <person name="Yanf M."/>
            <person name="Daum C."/>
            <person name="Ng V."/>
            <person name="Clum A."/>
            <person name="Ohm R."/>
            <person name="Martin F."/>
            <person name="Silar P."/>
            <person name="Natvig D."/>
            <person name="Lalanne C."/>
            <person name="Gautier V."/>
            <person name="Ament-Velasquez S.L."/>
            <person name="Kruys A."/>
            <person name="Hutchinson M.I."/>
            <person name="Powell A.J."/>
            <person name="Barry K."/>
            <person name="Miller A.N."/>
            <person name="Grigoriev I.V."/>
            <person name="Debuchy R."/>
            <person name="Gladieux P."/>
            <person name="Thoren M.H."/>
            <person name="Johannesson H."/>
        </authorList>
    </citation>
    <scope>NUCLEOTIDE SEQUENCE</scope>
    <source>
        <strain evidence="2">PSN309</strain>
    </source>
</reference>
<feature type="compositionally biased region" description="Basic and acidic residues" evidence="1">
    <location>
        <begin position="50"/>
        <end position="71"/>
    </location>
</feature>
<dbReference type="Proteomes" id="UP001302126">
    <property type="component" value="Unassembled WGS sequence"/>
</dbReference>
<feature type="compositionally biased region" description="Basic and acidic residues" evidence="1">
    <location>
        <begin position="79"/>
        <end position="109"/>
    </location>
</feature>
<evidence type="ECO:0000313" key="2">
    <source>
        <dbReference type="EMBL" id="KAK4186041.1"/>
    </source>
</evidence>
<sequence>MFSRALIRTPARAAAAAAAPSISLTSRRAFTQTSFRSLKESASSDPNPDDFEHHKQDSLKKQKEGNGHWKPELASVSEETIKADRMGPKETNEAALKRLQDQTKGHAENSSKNTPPQ</sequence>
<reference evidence="2" key="1">
    <citation type="journal article" date="2023" name="Mol. Phylogenet. Evol.">
        <title>Genome-scale phylogeny and comparative genomics of the fungal order Sordariales.</title>
        <authorList>
            <person name="Hensen N."/>
            <person name="Bonometti L."/>
            <person name="Westerberg I."/>
            <person name="Brannstrom I.O."/>
            <person name="Guillou S."/>
            <person name="Cros-Aarteil S."/>
            <person name="Calhoun S."/>
            <person name="Haridas S."/>
            <person name="Kuo A."/>
            <person name="Mondo S."/>
            <person name="Pangilinan J."/>
            <person name="Riley R."/>
            <person name="LaButti K."/>
            <person name="Andreopoulos B."/>
            <person name="Lipzen A."/>
            <person name="Chen C."/>
            <person name="Yan M."/>
            <person name="Daum C."/>
            <person name="Ng V."/>
            <person name="Clum A."/>
            <person name="Steindorff A."/>
            <person name="Ohm R.A."/>
            <person name="Martin F."/>
            <person name="Silar P."/>
            <person name="Natvig D.O."/>
            <person name="Lalanne C."/>
            <person name="Gautier V."/>
            <person name="Ament-Velasquez S.L."/>
            <person name="Kruys A."/>
            <person name="Hutchinson M.I."/>
            <person name="Powell A.J."/>
            <person name="Barry K."/>
            <person name="Miller A.N."/>
            <person name="Grigoriev I.V."/>
            <person name="Debuchy R."/>
            <person name="Gladieux P."/>
            <person name="Hiltunen Thoren M."/>
            <person name="Johannesson H."/>
        </authorList>
    </citation>
    <scope>NUCLEOTIDE SEQUENCE</scope>
    <source>
        <strain evidence="2">PSN309</strain>
    </source>
</reference>
<protein>
    <recommendedName>
        <fullName evidence="4">Mitochondrial carrier protein pet8</fullName>
    </recommendedName>
</protein>
<gene>
    <name evidence="2" type="ORF">QBC35DRAFT_502296</name>
</gene>
<evidence type="ECO:0000256" key="1">
    <source>
        <dbReference type="SAM" id="MobiDB-lite"/>
    </source>
</evidence>
<dbReference type="EMBL" id="MU864433">
    <property type="protein sequence ID" value="KAK4186041.1"/>
    <property type="molecule type" value="Genomic_DNA"/>
</dbReference>
<accession>A0AAN6WQC5</accession>